<dbReference type="SUPFAM" id="SSF56645">
    <property type="entry name" value="Acyl-CoA dehydrogenase NM domain-like"/>
    <property type="match status" value="1"/>
</dbReference>
<reference evidence="4 5" key="1">
    <citation type="submission" date="2024-10" db="EMBL/GenBank/DDBJ databases">
        <title>The Natural Products Discovery Center: Release of the First 8490 Sequenced Strains for Exploring Actinobacteria Biosynthetic Diversity.</title>
        <authorList>
            <person name="Kalkreuter E."/>
            <person name="Kautsar S.A."/>
            <person name="Yang D."/>
            <person name="Bader C.D."/>
            <person name="Teijaro C.N."/>
            <person name="Fluegel L."/>
            <person name="Davis C.M."/>
            <person name="Simpson J.R."/>
            <person name="Lauterbach L."/>
            <person name="Steele A.D."/>
            <person name="Gui C."/>
            <person name="Meng S."/>
            <person name="Li G."/>
            <person name="Viehrig K."/>
            <person name="Ye F."/>
            <person name="Su P."/>
            <person name="Kiefer A.F."/>
            <person name="Nichols A."/>
            <person name="Cepeda A.J."/>
            <person name="Yan W."/>
            <person name="Fan B."/>
            <person name="Jiang Y."/>
            <person name="Adhikari A."/>
            <person name="Zheng C.-J."/>
            <person name="Schuster L."/>
            <person name="Cowan T.M."/>
            <person name="Smanski M.J."/>
            <person name="Chevrette M.G."/>
            <person name="De Carvalho L.P.S."/>
            <person name="Shen B."/>
        </authorList>
    </citation>
    <scope>NUCLEOTIDE SEQUENCE [LARGE SCALE GENOMIC DNA]</scope>
    <source>
        <strain evidence="4 5">NPDC003040</strain>
    </source>
</reference>
<dbReference type="InterPro" id="IPR037069">
    <property type="entry name" value="AcylCoA_DH/ox_N_sf"/>
</dbReference>
<dbReference type="Gene3D" id="2.40.110.10">
    <property type="entry name" value="Butyryl-CoA Dehydrogenase, subunit A, domain 2"/>
    <property type="match status" value="1"/>
</dbReference>
<keyword evidence="5" id="KW-1185">Reference proteome</keyword>
<evidence type="ECO:0000259" key="2">
    <source>
        <dbReference type="Pfam" id="PF02771"/>
    </source>
</evidence>
<dbReference type="InterPro" id="IPR046373">
    <property type="entry name" value="Acyl-CoA_Oxase/DH_mid-dom_sf"/>
</dbReference>
<dbReference type="Pfam" id="PF02771">
    <property type="entry name" value="Acyl-CoA_dh_N"/>
    <property type="match status" value="1"/>
</dbReference>
<evidence type="ECO:0000313" key="4">
    <source>
        <dbReference type="EMBL" id="MFF3227109.1"/>
    </source>
</evidence>
<dbReference type="InterPro" id="IPR013107">
    <property type="entry name" value="Acyl-CoA_DH_C"/>
</dbReference>
<dbReference type="InterPro" id="IPR009100">
    <property type="entry name" value="AcylCoA_DH/oxidase_NM_dom_sf"/>
</dbReference>
<dbReference type="SUPFAM" id="SSF47203">
    <property type="entry name" value="Acyl-CoA dehydrogenase C-terminal domain-like"/>
    <property type="match status" value="1"/>
</dbReference>
<organism evidence="4 5">
    <name type="scientific">Nocardia suismassiliense</name>
    <dbReference type="NCBI Taxonomy" id="2077092"/>
    <lineage>
        <taxon>Bacteria</taxon>
        <taxon>Bacillati</taxon>
        <taxon>Actinomycetota</taxon>
        <taxon>Actinomycetes</taxon>
        <taxon>Mycobacteriales</taxon>
        <taxon>Nocardiaceae</taxon>
        <taxon>Nocardia</taxon>
    </lineage>
</organism>
<sequence length="401" mass="43275">MTLIEPALRDSGIDSSAQIVDDMLEKLIPILQTSAAEGEAQQRLPEGAARALVEAGAFQVQVPKSLGGLELNPLEATRLVEELSRVDPSAGFLVGNMNSQAFAMMALSAEGVEEVFADKGAVICGGAFPPAMAVEAPGGYLISGRASFASGAHIASWVTAYAMLVENGQPKMTPAGPVMLLAAMDRRDCELVDNWDVLGLKGTGSHDYSYQQVFVPAARVAPLTLGEPNRYFTAPLYRSRLWSGHSAFAATALGVARASLDEVTKLVQTKRGNFMTELLGDSASVQRQLGKAEAKHRAARSYLYSTVDELWQHQLTGEFVTTEHGISMQLAACFVIETAREISEITHEIAGSTGFRESSPLEKYFRDAHTISQHAFASQARYESAVKAMLGKPNDWLFFQL</sequence>
<dbReference type="Pfam" id="PF08028">
    <property type="entry name" value="Acyl-CoA_dh_2"/>
    <property type="match status" value="1"/>
</dbReference>
<dbReference type="EMBL" id="JBIAPI010000009">
    <property type="protein sequence ID" value="MFF3227109.1"/>
    <property type="molecule type" value="Genomic_DNA"/>
</dbReference>
<evidence type="ECO:0000259" key="3">
    <source>
        <dbReference type="Pfam" id="PF08028"/>
    </source>
</evidence>
<dbReference type="PANTHER" id="PTHR43884:SF12">
    <property type="entry name" value="ISOVALERYL-COA DEHYDROGENASE, MITOCHONDRIAL-RELATED"/>
    <property type="match status" value="1"/>
</dbReference>
<dbReference type="InterPro" id="IPR013786">
    <property type="entry name" value="AcylCoA_DH/ox_N"/>
</dbReference>
<evidence type="ECO:0000256" key="1">
    <source>
        <dbReference type="ARBA" id="ARBA00023002"/>
    </source>
</evidence>
<dbReference type="PANTHER" id="PTHR43884">
    <property type="entry name" value="ACYL-COA DEHYDROGENASE"/>
    <property type="match status" value="1"/>
</dbReference>
<dbReference type="Proteomes" id="UP001601948">
    <property type="component" value="Unassembled WGS sequence"/>
</dbReference>
<evidence type="ECO:0000313" key="5">
    <source>
        <dbReference type="Proteomes" id="UP001601948"/>
    </source>
</evidence>
<dbReference type="InterPro" id="IPR036250">
    <property type="entry name" value="AcylCo_DH-like_C"/>
</dbReference>
<feature type="domain" description="Acyl-CoA dehydrogenase/oxidase N-terminal" evidence="2">
    <location>
        <begin position="33"/>
        <end position="107"/>
    </location>
</feature>
<feature type="domain" description="Acyl-CoA dehydrogenase C-terminal" evidence="3">
    <location>
        <begin position="247"/>
        <end position="378"/>
    </location>
</feature>
<gene>
    <name evidence="4" type="ORF">ACFYV7_30230</name>
</gene>
<accession>A0ABW6R0Z6</accession>
<dbReference type="PIRSF" id="PIRSF016578">
    <property type="entry name" value="HsaA"/>
    <property type="match status" value="1"/>
</dbReference>
<dbReference type="Gene3D" id="1.10.540.10">
    <property type="entry name" value="Acyl-CoA dehydrogenase/oxidase, N-terminal domain"/>
    <property type="match status" value="1"/>
</dbReference>
<name>A0ABW6R0Z6_9NOCA</name>
<dbReference type="Gene3D" id="1.20.140.10">
    <property type="entry name" value="Butyryl-CoA Dehydrogenase, subunit A, domain 3"/>
    <property type="match status" value="1"/>
</dbReference>
<protein>
    <submittedName>
        <fullName evidence="4">Acyl-CoA dehydrogenase family protein</fullName>
    </submittedName>
</protein>
<proteinExistence type="predicted"/>
<keyword evidence="1" id="KW-0560">Oxidoreductase</keyword>
<dbReference type="RefSeq" id="WP_194837284.1">
    <property type="nucleotide sequence ID" value="NZ_JBIAPI010000009.1"/>
</dbReference>
<comment type="caution">
    <text evidence="4">The sequence shown here is derived from an EMBL/GenBank/DDBJ whole genome shotgun (WGS) entry which is preliminary data.</text>
</comment>